<evidence type="ECO:0000313" key="3">
    <source>
        <dbReference type="Proteomes" id="UP000745764"/>
    </source>
</evidence>
<proteinExistence type="predicted"/>
<dbReference type="Proteomes" id="UP000745764">
    <property type="component" value="Unassembled WGS sequence"/>
</dbReference>
<feature type="region of interest" description="Disordered" evidence="1">
    <location>
        <begin position="1"/>
        <end position="28"/>
    </location>
</feature>
<protein>
    <submittedName>
        <fullName evidence="2">Uncharacterized protein</fullName>
    </submittedName>
</protein>
<evidence type="ECO:0000256" key="1">
    <source>
        <dbReference type="SAM" id="MobiDB-lite"/>
    </source>
</evidence>
<sequence>ILIRPNITPARPAEAGRTTAAAPAEELDEADEEAIKRVAVESPVEADEPLVLNELEVLSWVEEIAELDAESEEVALPLTMPPINPVVGKSLVDFDIELEIELGTGTIPVAVAAAEEMKSKAAETREDSAARLTEA</sequence>
<evidence type="ECO:0000313" key="2">
    <source>
        <dbReference type="EMBL" id="CAD0111345.1"/>
    </source>
</evidence>
<accession>A0A9N8PSN0</accession>
<feature type="compositionally biased region" description="Low complexity" evidence="1">
    <location>
        <begin position="8"/>
        <end position="24"/>
    </location>
</feature>
<organism evidence="2 3">
    <name type="scientific">Aureobasidium uvarum</name>
    <dbReference type="NCBI Taxonomy" id="2773716"/>
    <lineage>
        <taxon>Eukaryota</taxon>
        <taxon>Fungi</taxon>
        <taxon>Dikarya</taxon>
        <taxon>Ascomycota</taxon>
        <taxon>Pezizomycotina</taxon>
        <taxon>Dothideomycetes</taxon>
        <taxon>Dothideomycetidae</taxon>
        <taxon>Dothideales</taxon>
        <taxon>Saccotheciaceae</taxon>
        <taxon>Aureobasidium</taxon>
    </lineage>
</organism>
<reference evidence="2" key="1">
    <citation type="submission" date="2020-06" db="EMBL/GenBank/DDBJ databases">
        <authorList>
            <person name="Onetto C."/>
        </authorList>
    </citation>
    <scope>NUCLEOTIDE SEQUENCE</scope>
</reference>
<comment type="caution">
    <text evidence="2">The sequence shown here is derived from an EMBL/GenBank/DDBJ whole genome shotgun (WGS) entry which is preliminary data.</text>
</comment>
<gene>
    <name evidence="2" type="ORF">AWRI4620_LOCUS5600</name>
</gene>
<feature type="non-terminal residue" evidence="2">
    <location>
        <position position="135"/>
    </location>
</feature>
<keyword evidence="3" id="KW-1185">Reference proteome</keyword>
<dbReference type="AlphaFoldDB" id="A0A9N8PSN0"/>
<dbReference type="EMBL" id="CAINUL010000009">
    <property type="protein sequence ID" value="CAD0111345.1"/>
    <property type="molecule type" value="Genomic_DNA"/>
</dbReference>
<feature type="non-terminal residue" evidence="2">
    <location>
        <position position="1"/>
    </location>
</feature>
<name>A0A9N8PSN0_9PEZI</name>